<organism evidence="1 2">
    <name type="scientific">Rhododendron molle</name>
    <name type="common">Chinese azalea</name>
    <name type="synonym">Azalea mollis</name>
    <dbReference type="NCBI Taxonomy" id="49168"/>
    <lineage>
        <taxon>Eukaryota</taxon>
        <taxon>Viridiplantae</taxon>
        <taxon>Streptophyta</taxon>
        <taxon>Embryophyta</taxon>
        <taxon>Tracheophyta</taxon>
        <taxon>Spermatophyta</taxon>
        <taxon>Magnoliopsida</taxon>
        <taxon>eudicotyledons</taxon>
        <taxon>Gunneridae</taxon>
        <taxon>Pentapetalae</taxon>
        <taxon>asterids</taxon>
        <taxon>Ericales</taxon>
        <taxon>Ericaceae</taxon>
        <taxon>Ericoideae</taxon>
        <taxon>Rhodoreae</taxon>
        <taxon>Rhododendron</taxon>
    </lineage>
</organism>
<comment type="caution">
    <text evidence="1">The sequence shown here is derived from an EMBL/GenBank/DDBJ whole genome shotgun (WGS) entry which is preliminary data.</text>
</comment>
<accession>A0ACC0N6T6</accession>
<name>A0ACC0N6T6_RHOML</name>
<keyword evidence="2" id="KW-1185">Reference proteome</keyword>
<reference evidence="1" key="1">
    <citation type="submission" date="2022-02" db="EMBL/GenBank/DDBJ databases">
        <title>Plant Genome Project.</title>
        <authorList>
            <person name="Zhang R.-G."/>
        </authorList>
    </citation>
    <scope>NUCLEOTIDE SEQUENCE</scope>
    <source>
        <strain evidence="1">AT1</strain>
    </source>
</reference>
<evidence type="ECO:0000313" key="1">
    <source>
        <dbReference type="EMBL" id="KAI8548293.1"/>
    </source>
</evidence>
<sequence length="301" mass="31984">MAGDLVDSFPNLLSSNPLRISSSDSSISRVSPKIDIISMLEKATIPTFEHLKVDASDGPAAKQIKELTAEVLKLNRMLGEKETLLVSKAAPGMPSSSTPTWKDKVFGHKTCPEVVRKSTPVQQTQVWMVKDGAKAVEEGSKPVGNGVHLVLDTAGPIEGISDMVVHSINNEGDILFYKEELVQDASSLDQLRVQSGAGASGSGSVQVGVIDSASNKFVVLQDASGILEEVPTILPSVEEFDVGLVQDMVEEDLVPERVKFHGLSLFAIGDLDEEAVVGDGGVVGRADGNEAKGRRRSVEVV</sequence>
<gene>
    <name evidence="1" type="ORF">RHMOL_Rhmol07G0262700</name>
</gene>
<evidence type="ECO:0000313" key="2">
    <source>
        <dbReference type="Proteomes" id="UP001062846"/>
    </source>
</evidence>
<proteinExistence type="predicted"/>
<dbReference type="Proteomes" id="UP001062846">
    <property type="component" value="Chromosome 7"/>
</dbReference>
<dbReference type="EMBL" id="CM046394">
    <property type="protein sequence ID" value="KAI8548293.1"/>
    <property type="molecule type" value="Genomic_DNA"/>
</dbReference>
<protein>
    <submittedName>
        <fullName evidence="1">Uncharacterized protein</fullName>
    </submittedName>
</protein>